<evidence type="ECO:0000313" key="2">
    <source>
        <dbReference type="Proteomes" id="UP001379533"/>
    </source>
</evidence>
<sequence length="584" mass="65922">MSADFKNFPTSVFDGQQINFDVEFDPTPAKPGAKYTFLWALVPKPDNTEVPTTPSPIILPQELRLESSGSKLIASFSWRVESRNSDNRLGVSIFEDGKPLIGTIQDFKTLTASIPQVAGEAFNEVTAQANKNGAFPVALQSGPGPVTALSDEGLWVQILAATRAISFDAYAKFLQKNFGKDDGGHGVSGSQPSCPPASFFTGTRTYNRIKEVTERFMRDRCIVGEPGSDDDEKAFLTEAIQEGTLRLRRAAQGDPLKTPFPNIEQVQKGLPLATEDLQTFLKCIDSTFRDVCLVELIWTYWHEEAMLVQTLKAISRRFQNRSAPNGRDPLANLEIDPLRPLNNLLWGYIQDEQYRLSVLRRAHEYEHHYGISLDGKAVTDVRPADRRSKFLESFHNLLYRSIQFYKQDDDKTVSADGFPVLNAIKETHYLVAAGAHNQFGDLPSTSRQEMLIEQWILGRPEMREFLRGRPMVPYPEPWMDRVDAMKSLQGWTDVSVVHFRDLGIFGEQLLLSIRHGSWARQNDPAAGMNWARFWRQEVQGYIHAYRATTGVDLTTEPTDSRFARERVLPPAVLLRKRLTAQGVR</sequence>
<dbReference type="Proteomes" id="UP001379533">
    <property type="component" value="Chromosome"/>
</dbReference>
<name>A0ABZ2KLT3_9BACT</name>
<accession>A0ABZ2KLT3</accession>
<reference evidence="1 2" key="1">
    <citation type="submission" date="2021-12" db="EMBL/GenBank/DDBJ databases">
        <title>Discovery of the Pendulisporaceae a myxobacterial family with distinct sporulation behavior and unique specialized metabolism.</title>
        <authorList>
            <person name="Garcia R."/>
            <person name="Popoff A."/>
            <person name="Bader C.D."/>
            <person name="Loehr J."/>
            <person name="Walesch S."/>
            <person name="Walt C."/>
            <person name="Boldt J."/>
            <person name="Bunk B."/>
            <person name="Haeckl F.J.F.P.J."/>
            <person name="Gunesch A.P."/>
            <person name="Birkelbach J."/>
            <person name="Nuebel U."/>
            <person name="Pietschmann T."/>
            <person name="Bach T."/>
            <person name="Mueller R."/>
        </authorList>
    </citation>
    <scope>NUCLEOTIDE SEQUENCE [LARGE SCALE GENOMIC DNA]</scope>
    <source>
        <strain evidence="1 2">MSr12523</strain>
    </source>
</reference>
<dbReference type="EMBL" id="CP089982">
    <property type="protein sequence ID" value="WXA99618.1"/>
    <property type="molecule type" value="Genomic_DNA"/>
</dbReference>
<gene>
    <name evidence="1" type="ORF">LZC95_22730</name>
</gene>
<proteinExistence type="predicted"/>
<evidence type="ECO:0000313" key="1">
    <source>
        <dbReference type="EMBL" id="WXA99618.1"/>
    </source>
</evidence>
<dbReference type="RefSeq" id="WP_394850259.1">
    <property type="nucleotide sequence ID" value="NZ_CP089982.1"/>
</dbReference>
<keyword evidence="2" id="KW-1185">Reference proteome</keyword>
<protein>
    <submittedName>
        <fullName evidence="1">Uncharacterized protein</fullName>
    </submittedName>
</protein>
<organism evidence="1 2">
    <name type="scientific">Pendulispora brunnea</name>
    <dbReference type="NCBI Taxonomy" id="2905690"/>
    <lineage>
        <taxon>Bacteria</taxon>
        <taxon>Pseudomonadati</taxon>
        <taxon>Myxococcota</taxon>
        <taxon>Myxococcia</taxon>
        <taxon>Myxococcales</taxon>
        <taxon>Sorangiineae</taxon>
        <taxon>Pendulisporaceae</taxon>
        <taxon>Pendulispora</taxon>
    </lineage>
</organism>